<dbReference type="InterPro" id="IPR001138">
    <property type="entry name" value="Zn2Cys6_DnaBD"/>
</dbReference>
<keyword evidence="3" id="KW-0805">Transcription regulation</keyword>
<dbReference type="SMART" id="SM00066">
    <property type="entry name" value="GAL4"/>
    <property type="match status" value="1"/>
</dbReference>
<dbReference type="Gene3D" id="4.10.240.10">
    <property type="entry name" value="Zn(2)-C6 fungal-type DNA-binding domain"/>
    <property type="match status" value="1"/>
</dbReference>
<evidence type="ECO:0000259" key="7">
    <source>
        <dbReference type="PROSITE" id="PS50048"/>
    </source>
</evidence>
<dbReference type="EMBL" id="PVWQ01000018">
    <property type="protein sequence ID" value="RDW60506.1"/>
    <property type="molecule type" value="Genomic_DNA"/>
</dbReference>
<evidence type="ECO:0000313" key="8">
    <source>
        <dbReference type="EMBL" id="RDW60506.1"/>
    </source>
</evidence>
<dbReference type="OrthoDB" id="3145928at2759"/>
<dbReference type="GeneID" id="38121334"/>
<evidence type="ECO:0000256" key="5">
    <source>
        <dbReference type="ARBA" id="ARBA00023163"/>
    </source>
</evidence>
<gene>
    <name evidence="8" type="ORF">DSM5745_10964</name>
</gene>
<accession>A0A3D8QF73</accession>
<dbReference type="PROSITE" id="PS50048">
    <property type="entry name" value="ZN2_CY6_FUNGAL_2"/>
    <property type="match status" value="1"/>
</dbReference>
<dbReference type="CDD" id="cd00067">
    <property type="entry name" value="GAL4"/>
    <property type="match status" value="1"/>
</dbReference>
<name>A0A3D8QF73_9EURO</name>
<dbReference type="Pfam" id="PF00172">
    <property type="entry name" value="Zn_clus"/>
    <property type="match status" value="1"/>
</dbReference>
<dbReference type="PANTHER" id="PTHR36206">
    <property type="entry name" value="ASPERCRYPTIN BIOSYNTHESIS CLUSTER-SPECIFIC TRANSCRIPTION REGULATOR ATNN-RELATED"/>
    <property type="match status" value="1"/>
</dbReference>
<dbReference type="STRING" id="1810919.A0A3D8QF73"/>
<dbReference type="GO" id="GO:0000981">
    <property type="term" value="F:DNA-binding transcription factor activity, RNA polymerase II-specific"/>
    <property type="evidence" value="ECO:0007669"/>
    <property type="project" value="InterPro"/>
</dbReference>
<dbReference type="InterPro" id="IPR036864">
    <property type="entry name" value="Zn2-C6_fun-type_DNA-bd_sf"/>
</dbReference>
<evidence type="ECO:0000256" key="3">
    <source>
        <dbReference type="ARBA" id="ARBA00023015"/>
    </source>
</evidence>
<reference evidence="8 9" key="1">
    <citation type="journal article" date="2018" name="IMA Fungus">
        <title>IMA Genome-F 9: Draft genome sequence of Annulohypoxylon stygium, Aspergillus mulundensis, Berkeleyomyces basicola (syn. Thielaviopsis basicola), Ceratocystis smalleyi, two Cercospora beticola strains, Coleophoma cylindrospora, Fusarium fracticaudum, Phialophora cf. hyalina, and Morchella septimelata.</title>
        <authorList>
            <person name="Wingfield B.D."/>
            <person name="Bills G.F."/>
            <person name="Dong Y."/>
            <person name="Huang W."/>
            <person name="Nel W.J."/>
            <person name="Swalarsk-Parry B.S."/>
            <person name="Vaghefi N."/>
            <person name="Wilken P.M."/>
            <person name="An Z."/>
            <person name="de Beer Z.W."/>
            <person name="De Vos L."/>
            <person name="Chen L."/>
            <person name="Duong T.A."/>
            <person name="Gao Y."/>
            <person name="Hammerbacher A."/>
            <person name="Kikkert J.R."/>
            <person name="Li Y."/>
            <person name="Li H."/>
            <person name="Li K."/>
            <person name="Li Q."/>
            <person name="Liu X."/>
            <person name="Ma X."/>
            <person name="Naidoo K."/>
            <person name="Pethybridge S.J."/>
            <person name="Sun J."/>
            <person name="Steenkamp E.T."/>
            <person name="van der Nest M.A."/>
            <person name="van Wyk S."/>
            <person name="Wingfield M.J."/>
            <person name="Xiong C."/>
            <person name="Yue Q."/>
            <person name="Zhang X."/>
        </authorList>
    </citation>
    <scope>NUCLEOTIDE SEQUENCE [LARGE SCALE GENOMIC DNA]</scope>
    <source>
        <strain evidence="8 9">DSM 5745</strain>
    </source>
</reference>
<evidence type="ECO:0000256" key="4">
    <source>
        <dbReference type="ARBA" id="ARBA00023125"/>
    </source>
</evidence>
<dbReference type="AlphaFoldDB" id="A0A3D8QF73"/>
<evidence type="ECO:0000256" key="6">
    <source>
        <dbReference type="ARBA" id="ARBA00023242"/>
    </source>
</evidence>
<dbReference type="RefSeq" id="XP_026598618.1">
    <property type="nucleotide sequence ID" value="XM_026752980.1"/>
</dbReference>
<dbReference type="Proteomes" id="UP000256690">
    <property type="component" value="Unassembled WGS sequence"/>
</dbReference>
<proteinExistence type="predicted"/>
<dbReference type="PROSITE" id="PS00463">
    <property type="entry name" value="ZN2_CY6_FUNGAL_1"/>
    <property type="match status" value="1"/>
</dbReference>
<protein>
    <recommendedName>
        <fullName evidence="7">Zn(2)-C6 fungal-type domain-containing protein</fullName>
    </recommendedName>
</protein>
<evidence type="ECO:0000256" key="1">
    <source>
        <dbReference type="ARBA" id="ARBA00022723"/>
    </source>
</evidence>
<keyword evidence="5" id="KW-0804">Transcription</keyword>
<comment type="caution">
    <text evidence="8">The sequence shown here is derived from an EMBL/GenBank/DDBJ whole genome shotgun (WGS) entry which is preliminary data.</text>
</comment>
<keyword evidence="2" id="KW-0862">Zinc</keyword>
<sequence>MSALIRTGPSRLKSKTGCKTCKIRRVKCGEEKPHCLRCTSTGRWCDYARPAATRRDRVAVSRVLPTASPESRERRAFEYYFFHAAPCLSDVLDLDFWRGTVLQMCRTEPAIWDAIAALGTFYEQPPPIRRIATYQVEDTNQLSRPGSGTHREAFAWYSRSLKRLQRQIERGAVSHAVALMIQGNVKDALRLYHQGMQLMESIPESLRSNIEAAITSILLRIGTIAVIITRDTPFPARLPRFPSASKNFTSLSDARSALYTLVAEWKVLDEGCAAIREASYEPANQDSIARLQQNRDALEHSLFMWNCQFSRLPEVIDYNTPTPKTSRNHQGIIAVLSMTYHSILILTQTALSTSESSYDAYESTFTKLISHAARALAGTATQADTGTQPPFIFDMGTAMSLFITVMKCRSPFIRRQALYYLLQAPPLQGMHFPHSAADFLAAVVAVEEGGAVCEEKDLMLGNVLARPGRVPVESERIFSLSLHPWRTHQGEMRTALRYARRVTTVDGGIEVDHRTVVLPARSPHRRLTIL</sequence>
<evidence type="ECO:0000256" key="2">
    <source>
        <dbReference type="ARBA" id="ARBA00022833"/>
    </source>
</evidence>
<keyword evidence="1" id="KW-0479">Metal-binding</keyword>
<dbReference type="GO" id="GO:0003677">
    <property type="term" value="F:DNA binding"/>
    <property type="evidence" value="ECO:0007669"/>
    <property type="project" value="UniProtKB-KW"/>
</dbReference>
<dbReference type="GO" id="GO:0008270">
    <property type="term" value="F:zinc ion binding"/>
    <property type="evidence" value="ECO:0007669"/>
    <property type="project" value="InterPro"/>
</dbReference>
<feature type="domain" description="Zn(2)-C6 fungal-type" evidence="7">
    <location>
        <begin position="17"/>
        <end position="47"/>
    </location>
</feature>
<dbReference type="SUPFAM" id="SSF57701">
    <property type="entry name" value="Zn2/Cys6 DNA-binding domain"/>
    <property type="match status" value="1"/>
</dbReference>
<dbReference type="InterPro" id="IPR052360">
    <property type="entry name" value="Transcr_Regulatory_Proteins"/>
</dbReference>
<keyword evidence="4" id="KW-0238">DNA-binding</keyword>
<evidence type="ECO:0000313" key="9">
    <source>
        <dbReference type="Proteomes" id="UP000256690"/>
    </source>
</evidence>
<keyword evidence="9" id="KW-1185">Reference proteome</keyword>
<organism evidence="8 9">
    <name type="scientific">Aspergillus mulundensis</name>
    <dbReference type="NCBI Taxonomy" id="1810919"/>
    <lineage>
        <taxon>Eukaryota</taxon>
        <taxon>Fungi</taxon>
        <taxon>Dikarya</taxon>
        <taxon>Ascomycota</taxon>
        <taxon>Pezizomycotina</taxon>
        <taxon>Eurotiomycetes</taxon>
        <taxon>Eurotiomycetidae</taxon>
        <taxon>Eurotiales</taxon>
        <taxon>Aspergillaceae</taxon>
        <taxon>Aspergillus</taxon>
        <taxon>Aspergillus subgen. Nidulantes</taxon>
    </lineage>
</organism>
<keyword evidence="6" id="KW-0539">Nucleus</keyword>
<dbReference type="PANTHER" id="PTHR36206:SF14">
    <property type="entry name" value="ZN(2)-C6 FUNGAL-TYPE DOMAIN-CONTAINING PROTEIN-RELATED"/>
    <property type="match status" value="1"/>
</dbReference>